<dbReference type="CDD" id="cd00737">
    <property type="entry name" value="lyz_endolysin_autolysin"/>
    <property type="match status" value="1"/>
</dbReference>
<dbReference type="InterPro" id="IPR051018">
    <property type="entry name" value="Bacteriophage_GH24"/>
</dbReference>
<dbReference type="Pfam" id="PF00959">
    <property type="entry name" value="Phage_lysozyme"/>
    <property type="match status" value="1"/>
</dbReference>
<dbReference type="InterPro" id="IPR023347">
    <property type="entry name" value="Lysozyme_dom_sf"/>
</dbReference>
<evidence type="ECO:0000256" key="1">
    <source>
        <dbReference type="ARBA" id="ARBA00000632"/>
    </source>
</evidence>
<evidence type="ECO:0000256" key="5">
    <source>
        <dbReference type="ARBA" id="ARBA00023200"/>
    </source>
</evidence>
<dbReference type="SUPFAM" id="SSF53955">
    <property type="entry name" value="Lysozyme-like"/>
    <property type="match status" value="1"/>
</dbReference>
<dbReference type="Gene3D" id="1.10.530.40">
    <property type="match status" value="1"/>
</dbReference>
<keyword evidence="3 7" id="KW-0081">Bacteriolytic enzyme</keyword>
<protein>
    <recommendedName>
        <fullName evidence="7">Lysozyme</fullName>
        <ecNumber evidence="7">3.2.1.17</ecNumber>
    </recommendedName>
</protein>
<comment type="similarity">
    <text evidence="7">Belongs to the glycosyl hydrolase 24 family.</text>
</comment>
<dbReference type="GO" id="GO:0009253">
    <property type="term" value="P:peptidoglycan catabolic process"/>
    <property type="evidence" value="ECO:0007669"/>
    <property type="project" value="InterPro"/>
</dbReference>
<dbReference type="InterPro" id="IPR033907">
    <property type="entry name" value="Endolysin_autolysin"/>
</dbReference>
<dbReference type="InterPro" id="IPR034690">
    <property type="entry name" value="Endolysin_T4_type"/>
</dbReference>
<accession>A0A844XNU1</accession>
<comment type="caution">
    <text evidence="8">The sequence shown here is derived from an EMBL/GenBank/DDBJ whole genome shotgun (WGS) entry which is preliminary data.</text>
</comment>
<keyword evidence="5" id="KW-1035">Host cytoplasm</keyword>
<dbReference type="EMBL" id="WTYC01000001">
    <property type="protein sequence ID" value="MXO47126.1"/>
    <property type="molecule type" value="Genomic_DNA"/>
</dbReference>
<evidence type="ECO:0000256" key="6">
    <source>
        <dbReference type="ARBA" id="ARBA00023295"/>
    </source>
</evidence>
<evidence type="ECO:0000256" key="7">
    <source>
        <dbReference type="RuleBase" id="RU003788"/>
    </source>
</evidence>
<keyword evidence="6 7" id="KW-0326">Glycosidase</keyword>
<organism evidence="8 9">
    <name type="scientific">Qipengyuania vulgaris</name>
    <dbReference type="NCBI Taxonomy" id="291985"/>
    <lineage>
        <taxon>Bacteria</taxon>
        <taxon>Pseudomonadati</taxon>
        <taxon>Pseudomonadota</taxon>
        <taxon>Alphaproteobacteria</taxon>
        <taxon>Sphingomonadales</taxon>
        <taxon>Erythrobacteraceae</taxon>
        <taxon>Qipengyuania</taxon>
    </lineage>
</organism>
<reference evidence="8 9" key="1">
    <citation type="submission" date="2019-12" db="EMBL/GenBank/DDBJ databases">
        <title>Genomic-based taxomic classification of the family Erythrobacteraceae.</title>
        <authorList>
            <person name="Xu L."/>
        </authorList>
    </citation>
    <scope>NUCLEOTIDE SEQUENCE [LARGE SCALE GENOMIC DNA]</scope>
    <source>
        <strain evidence="8 9">DSM 17792</strain>
    </source>
</reference>
<keyword evidence="2 7" id="KW-0929">Antimicrobial</keyword>
<dbReference type="GO" id="GO:0016998">
    <property type="term" value="P:cell wall macromolecule catabolic process"/>
    <property type="evidence" value="ECO:0007669"/>
    <property type="project" value="InterPro"/>
</dbReference>
<dbReference type="GO" id="GO:0042742">
    <property type="term" value="P:defense response to bacterium"/>
    <property type="evidence" value="ECO:0007669"/>
    <property type="project" value="UniProtKB-KW"/>
</dbReference>
<evidence type="ECO:0000313" key="9">
    <source>
        <dbReference type="Proteomes" id="UP000448199"/>
    </source>
</evidence>
<dbReference type="EC" id="3.2.1.17" evidence="7"/>
<evidence type="ECO:0000256" key="4">
    <source>
        <dbReference type="ARBA" id="ARBA00022801"/>
    </source>
</evidence>
<evidence type="ECO:0000256" key="3">
    <source>
        <dbReference type="ARBA" id="ARBA00022638"/>
    </source>
</evidence>
<dbReference type="OrthoDB" id="5327667at2"/>
<gene>
    <name evidence="8" type="ORF">GRI69_02465</name>
</gene>
<dbReference type="InterPro" id="IPR002196">
    <property type="entry name" value="Glyco_hydro_24"/>
</dbReference>
<evidence type="ECO:0000313" key="8">
    <source>
        <dbReference type="EMBL" id="MXO47126.1"/>
    </source>
</evidence>
<dbReference type="InterPro" id="IPR023346">
    <property type="entry name" value="Lysozyme-like_dom_sf"/>
</dbReference>
<dbReference type="PANTHER" id="PTHR38107:SF3">
    <property type="entry name" value="LYSOZYME RRRD-RELATED"/>
    <property type="match status" value="1"/>
</dbReference>
<keyword evidence="9" id="KW-1185">Reference proteome</keyword>
<dbReference type="RefSeq" id="WP_160726719.1">
    <property type="nucleotide sequence ID" value="NZ_WTYC01000001.1"/>
</dbReference>
<proteinExistence type="inferred from homology"/>
<dbReference type="AlphaFoldDB" id="A0A844XNU1"/>
<evidence type="ECO:0000256" key="2">
    <source>
        <dbReference type="ARBA" id="ARBA00022529"/>
    </source>
</evidence>
<dbReference type="GO" id="GO:0031640">
    <property type="term" value="P:killing of cells of another organism"/>
    <property type="evidence" value="ECO:0007669"/>
    <property type="project" value="UniProtKB-KW"/>
</dbReference>
<dbReference type="GO" id="GO:0003796">
    <property type="term" value="F:lysozyme activity"/>
    <property type="evidence" value="ECO:0007669"/>
    <property type="project" value="UniProtKB-EC"/>
</dbReference>
<dbReference type="Proteomes" id="UP000448199">
    <property type="component" value="Unassembled WGS sequence"/>
</dbReference>
<comment type="catalytic activity">
    <reaction evidence="1 7">
        <text>Hydrolysis of (1-&gt;4)-beta-linkages between N-acetylmuramic acid and N-acetyl-D-glucosamine residues in a peptidoglycan and between N-acetyl-D-glucosamine residues in chitodextrins.</text>
        <dbReference type="EC" id="3.2.1.17"/>
    </reaction>
</comment>
<keyword evidence="4 7" id="KW-0378">Hydrolase</keyword>
<dbReference type="HAMAP" id="MF_04110">
    <property type="entry name" value="ENDOLYSIN_T4"/>
    <property type="match status" value="1"/>
</dbReference>
<dbReference type="PANTHER" id="PTHR38107">
    <property type="match status" value="1"/>
</dbReference>
<name>A0A844XNU1_9SPHN</name>
<sequence>MKRKIVFDAVRRMLGRGFTILEVRILDQVLDEAMRAGPDIRIPSHGVSLAGIRLIKAHEGCARLRADGRYEAYPDPGTGGAPWTIGWGATGADVRPGIVWTKEQCDRRLEADIARHATDVERVLDGCQTSQAQFDALVSFHFNTGAIGKASLTKFHCQGEFDLAAGEFGKWRYAGGRVLKGLVRRRREEAELYRSGVAQ</sequence>